<reference evidence="1 2" key="1">
    <citation type="submission" date="2024-02" db="EMBL/GenBank/DDBJ databases">
        <authorList>
            <person name="Chen Y."/>
            <person name="Shah S."/>
            <person name="Dougan E. K."/>
            <person name="Thang M."/>
            <person name="Chan C."/>
        </authorList>
    </citation>
    <scope>NUCLEOTIDE SEQUENCE [LARGE SCALE GENOMIC DNA]</scope>
</reference>
<sequence length="456" mass="51689">MAEWVDIPGATRVADPAGLLADCDINAVAASVQTYLNTWAFTWSGPCPGCQHIPPLVPAKRRKSVILDVDGLHHATHTPRRCRRRDCPERGFYLWCSFQVHGRKVLRWRSAVKALPSVILLTQRFGVTRRWYQQFSKRLVVQMASFWGEAKVHWQPGFRLSFNRFKLKLEDAWFKIRLLERYWQVQPRVHMSLSADKEHLIRQVGDAYDAFMMKIRKSQVTCSDKPLLGLVIDGHVKAGARRRCGVPSVSATLCQPLQAWSLTTCPRTPAYKHKFCPWHVRCLAAFDAEPTAVHSVSRAASLAQSGDDLLRVILSQRGEHAEKELSKLTRTENMLVQGYLTACHRAKSLQRVEPVIHDGTTLQELLDLQCQTHKQGDTGAKSHRAGGLLVARRSDGLIVHVQEYHGAESLSQRYAFIAHLKATHSSLQVLVHDDACHLRRFAHNRFAAASRKHTYT</sequence>
<accession>A0ABP0LT40</accession>
<dbReference type="EMBL" id="CAXAMM010017947">
    <property type="protein sequence ID" value="CAK9042404.1"/>
    <property type="molecule type" value="Genomic_DNA"/>
</dbReference>
<name>A0ABP0LT40_9DINO</name>
<keyword evidence="2" id="KW-1185">Reference proteome</keyword>
<comment type="caution">
    <text evidence="1">The sequence shown here is derived from an EMBL/GenBank/DDBJ whole genome shotgun (WGS) entry which is preliminary data.</text>
</comment>
<proteinExistence type="predicted"/>
<organism evidence="1 2">
    <name type="scientific">Durusdinium trenchii</name>
    <dbReference type="NCBI Taxonomy" id="1381693"/>
    <lineage>
        <taxon>Eukaryota</taxon>
        <taxon>Sar</taxon>
        <taxon>Alveolata</taxon>
        <taxon>Dinophyceae</taxon>
        <taxon>Suessiales</taxon>
        <taxon>Symbiodiniaceae</taxon>
        <taxon>Durusdinium</taxon>
    </lineage>
</organism>
<evidence type="ECO:0000313" key="2">
    <source>
        <dbReference type="Proteomes" id="UP001642464"/>
    </source>
</evidence>
<dbReference type="Proteomes" id="UP001642464">
    <property type="component" value="Unassembled WGS sequence"/>
</dbReference>
<evidence type="ECO:0000313" key="1">
    <source>
        <dbReference type="EMBL" id="CAK9042404.1"/>
    </source>
</evidence>
<gene>
    <name evidence="1" type="ORF">SCF082_LOCUS24398</name>
</gene>
<protein>
    <submittedName>
        <fullName evidence="1">Uncharacterized protein</fullName>
    </submittedName>
</protein>